<evidence type="ECO:0000256" key="1">
    <source>
        <dbReference type="SAM" id="MobiDB-lite"/>
    </source>
</evidence>
<name>A0AAV1GTW4_XYRNO</name>
<protein>
    <recommendedName>
        <fullName evidence="4">Secreted protein</fullName>
    </recommendedName>
</protein>
<accession>A0AAV1GTW4</accession>
<feature type="compositionally biased region" description="Basic and acidic residues" evidence="1">
    <location>
        <begin position="67"/>
        <end position="80"/>
    </location>
</feature>
<dbReference type="Proteomes" id="UP001178508">
    <property type="component" value="Chromosome 16"/>
</dbReference>
<dbReference type="AlphaFoldDB" id="A0AAV1GTW4"/>
<evidence type="ECO:0000313" key="3">
    <source>
        <dbReference type="Proteomes" id="UP001178508"/>
    </source>
</evidence>
<dbReference type="EMBL" id="OY660879">
    <property type="protein sequence ID" value="CAJ1076675.1"/>
    <property type="molecule type" value="Genomic_DNA"/>
</dbReference>
<sequence length="93" mass="10029">MKPVLVLTVCVCVCLCVYVPVVFNQSRVFIFRDDLAAAGDSRSASQRRKREPAGRVLHGTLSSCSGSDHRTVTGGRERFGHATTPEAPGPVKD</sequence>
<organism evidence="2 3">
    <name type="scientific">Xyrichtys novacula</name>
    <name type="common">Pearly razorfish</name>
    <name type="synonym">Hemipteronotus novacula</name>
    <dbReference type="NCBI Taxonomy" id="13765"/>
    <lineage>
        <taxon>Eukaryota</taxon>
        <taxon>Metazoa</taxon>
        <taxon>Chordata</taxon>
        <taxon>Craniata</taxon>
        <taxon>Vertebrata</taxon>
        <taxon>Euteleostomi</taxon>
        <taxon>Actinopterygii</taxon>
        <taxon>Neopterygii</taxon>
        <taxon>Teleostei</taxon>
        <taxon>Neoteleostei</taxon>
        <taxon>Acanthomorphata</taxon>
        <taxon>Eupercaria</taxon>
        <taxon>Labriformes</taxon>
        <taxon>Labridae</taxon>
        <taxon>Xyrichtys</taxon>
    </lineage>
</organism>
<evidence type="ECO:0008006" key="4">
    <source>
        <dbReference type="Google" id="ProtNLM"/>
    </source>
</evidence>
<evidence type="ECO:0000313" key="2">
    <source>
        <dbReference type="EMBL" id="CAJ1076675.1"/>
    </source>
</evidence>
<reference evidence="2" key="1">
    <citation type="submission" date="2023-08" db="EMBL/GenBank/DDBJ databases">
        <authorList>
            <person name="Alioto T."/>
            <person name="Alioto T."/>
            <person name="Gomez Garrido J."/>
        </authorList>
    </citation>
    <scope>NUCLEOTIDE SEQUENCE</scope>
</reference>
<feature type="region of interest" description="Disordered" evidence="1">
    <location>
        <begin position="64"/>
        <end position="93"/>
    </location>
</feature>
<keyword evidence="3" id="KW-1185">Reference proteome</keyword>
<proteinExistence type="predicted"/>
<gene>
    <name evidence="2" type="ORF">XNOV1_A026742</name>
</gene>